<organism evidence="2">
    <name type="scientific">Eutreptiella gymnastica</name>
    <dbReference type="NCBI Taxonomy" id="73025"/>
    <lineage>
        <taxon>Eukaryota</taxon>
        <taxon>Discoba</taxon>
        <taxon>Euglenozoa</taxon>
        <taxon>Euglenida</taxon>
        <taxon>Spirocuta</taxon>
        <taxon>Euglenophyceae</taxon>
        <taxon>Eutreptiales</taxon>
        <taxon>Eutreptiaceae</taxon>
        <taxon>Eutreptiella</taxon>
    </lineage>
</organism>
<evidence type="ECO:0000313" key="2">
    <source>
        <dbReference type="EMBL" id="CAE0809585.1"/>
    </source>
</evidence>
<feature type="compositionally biased region" description="Polar residues" evidence="1">
    <location>
        <begin position="21"/>
        <end position="44"/>
    </location>
</feature>
<name>A0A7S4FRC1_9EUGL</name>
<dbReference type="EMBL" id="HBJA01058532">
    <property type="protein sequence ID" value="CAE0809585.1"/>
    <property type="molecule type" value="Transcribed_RNA"/>
</dbReference>
<proteinExistence type="predicted"/>
<gene>
    <name evidence="2" type="ORF">EGYM00163_LOCUS20717</name>
</gene>
<accession>A0A7S4FRC1</accession>
<protein>
    <submittedName>
        <fullName evidence="2">Uncharacterized protein</fullName>
    </submittedName>
</protein>
<sequence length="101" mass="11157">MPKHQGKCLSSDASAFVPSVPDNSNNKQKLVNNSPTKEQKVVSGSSLAIHRPMLVRQRLSSTHSVMAFPMVPHGHKFFSAKQAMQGVPSIFLNNSVFFLRH</sequence>
<reference evidence="2" key="1">
    <citation type="submission" date="2021-01" db="EMBL/GenBank/DDBJ databases">
        <authorList>
            <person name="Corre E."/>
            <person name="Pelletier E."/>
            <person name="Niang G."/>
            <person name="Scheremetjew M."/>
            <person name="Finn R."/>
            <person name="Kale V."/>
            <person name="Holt S."/>
            <person name="Cochrane G."/>
            <person name="Meng A."/>
            <person name="Brown T."/>
            <person name="Cohen L."/>
        </authorList>
    </citation>
    <scope>NUCLEOTIDE SEQUENCE</scope>
    <source>
        <strain evidence="2">CCMP1594</strain>
    </source>
</reference>
<evidence type="ECO:0000256" key="1">
    <source>
        <dbReference type="SAM" id="MobiDB-lite"/>
    </source>
</evidence>
<dbReference type="AlphaFoldDB" id="A0A7S4FRC1"/>
<feature type="region of interest" description="Disordered" evidence="1">
    <location>
        <begin position="1"/>
        <end position="44"/>
    </location>
</feature>